<keyword evidence="2" id="KW-1185">Reference proteome</keyword>
<dbReference type="RefSeq" id="WP_020370424.1">
    <property type="nucleotide sequence ID" value="NZ_APJW01000003.1"/>
</dbReference>
<organism evidence="1 2">
    <name type="scientific">Chlamydia ibidis 10-1398/6</name>
    <dbReference type="NCBI Taxonomy" id="1046581"/>
    <lineage>
        <taxon>Bacteria</taxon>
        <taxon>Pseudomonadati</taxon>
        <taxon>Chlamydiota</taxon>
        <taxon>Chlamydiia</taxon>
        <taxon>Chlamydiales</taxon>
        <taxon>Chlamydiaceae</taxon>
        <taxon>Chlamydia/Chlamydophila group</taxon>
        <taxon>Chlamydia</taxon>
    </lineage>
</organism>
<evidence type="ECO:0000313" key="1">
    <source>
        <dbReference type="EMBL" id="EQM62380.1"/>
    </source>
</evidence>
<protein>
    <submittedName>
        <fullName evidence="1">Short chain dehydrogenase family protein</fullName>
    </submittedName>
</protein>
<dbReference type="InterPro" id="IPR036291">
    <property type="entry name" value="NAD(P)-bd_dom_sf"/>
</dbReference>
<dbReference type="Gene3D" id="3.40.50.720">
    <property type="entry name" value="NAD(P)-binding Rossmann-like Domain"/>
    <property type="match status" value="1"/>
</dbReference>
<dbReference type="Pfam" id="PF13561">
    <property type="entry name" value="adh_short_C2"/>
    <property type="match status" value="1"/>
</dbReference>
<proteinExistence type="predicted"/>
<dbReference type="InterPro" id="IPR002347">
    <property type="entry name" value="SDR_fam"/>
</dbReference>
<reference evidence="1 2" key="1">
    <citation type="submission" date="2013-07" db="EMBL/GenBank/DDBJ databases">
        <title>Isolation of a new Chlamydia species from the feral Sacred Ibis (Threskiornis aethiopicus): Chlamydia ibidis.</title>
        <authorList>
            <person name="Vorimore F."/>
            <person name="Hsia R.-C."/>
            <person name="Huot-Creasy H."/>
            <person name="Bastian S."/>
            <person name="Deruyter L."/>
            <person name="Passet A."/>
            <person name="Sachse K."/>
            <person name="Bavoil P."/>
            <person name="Myers G."/>
            <person name="Laroucau K."/>
        </authorList>
    </citation>
    <scope>NUCLEOTIDE SEQUENCE [LARGE SCALE GENOMIC DNA]</scope>
    <source>
        <strain evidence="1 2">10-1398/6</strain>
    </source>
</reference>
<sequence length="277" mass="30647">MYKVTIYKALALCAILGSVVMFSLRAEDKPYVVVTGSTGELGSVISRHLYQKNYDLLLIGRQKSKLLNLHKNCPSCTTLCVDYSHPGYVTDYKSTIKAENRSISGLIIITPRPIWGGVLQSPESWEAILQTTFIAQTALIQATIPYMPPGSAIVIIGGTTSVQHQPTFGLSCVIRRMWTAYAKALSHELGAKGIRVNVVSPGIVLTPFHEKRIKERAQKHNTTYLQEYEKDSASIPLRRHCYPEEVAKTIEFFLSSSASFISGTNLLLDGGFTLSLY</sequence>
<accession>A0ABN0MYT9</accession>
<dbReference type="SUPFAM" id="SSF51735">
    <property type="entry name" value="NAD(P)-binding Rossmann-fold domains"/>
    <property type="match status" value="1"/>
</dbReference>
<evidence type="ECO:0000313" key="2">
    <source>
        <dbReference type="Proteomes" id="UP000016064"/>
    </source>
</evidence>
<dbReference type="PANTHER" id="PTHR43975:SF2">
    <property type="entry name" value="EG:BACR7A4.14 PROTEIN-RELATED"/>
    <property type="match status" value="1"/>
</dbReference>
<dbReference type="Proteomes" id="UP000016064">
    <property type="component" value="Unassembled WGS sequence"/>
</dbReference>
<dbReference type="EMBL" id="APJW01000003">
    <property type="protein sequence ID" value="EQM62380.1"/>
    <property type="molecule type" value="Genomic_DNA"/>
</dbReference>
<dbReference type="PRINTS" id="PR00081">
    <property type="entry name" value="GDHRDH"/>
</dbReference>
<comment type="caution">
    <text evidence="1">The sequence shown here is derived from an EMBL/GenBank/DDBJ whole genome shotgun (WGS) entry which is preliminary data.</text>
</comment>
<name>A0ABN0MYT9_9CHLA</name>
<gene>
    <name evidence="1" type="ORF">H359_0806</name>
</gene>
<dbReference type="PANTHER" id="PTHR43975">
    <property type="entry name" value="ZGC:101858"/>
    <property type="match status" value="1"/>
</dbReference>